<feature type="transmembrane region" description="Helical" evidence="1">
    <location>
        <begin position="59"/>
        <end position="84"/>
    </location>
</feature>
<dbReference type="AlphaFoldDB" id="A0A923ECF4"/>
<dbReference type="RefSeq" id="WP_173702744.1">
    <property type="nucleotide sequence ID" value="NZ_JABSWD010000001.1"/>
</dbReference>
<name>A0A923ECF4_CLOTT</name>
<keyword evidence="1" id="KW-0472">Membrane</keyword>
<sequence length="135" mass="15638">MTGKINLFYSNEAIKIVTSKLTPLTYVLYTTIFVILYLFTLAMIFLVSNICFKKRELSFIVVIGIIIANMFLDSSSGIIGRLTFTRNIFFITASILELQDYTFIIYRICYWLSLISILYLIGKLSIKNFDYNFGE</sequence>
<proteinExistence type="predicted"/>
<keyword evidence="3" id="KW-1185">Reference proteome</keyword>
<protein>
    <submittedName>
        <fullName evidence="2">Uncharacterized protein</fullName>
    </submittedName>
</protein>
<keyword evidence="1" id="KW-1133">Transmembrane helix</keyword>
<feature type="transmembrane region" description="Helical" evidence="1">
    <location>
        <begin position="26"/>
        <end position="47"/>
    </location>
</feature>
<evidence type="ECO:0000313" key="3">
    <source>
        <dbReference type="Proteomes" id="UP000563151"/>
    </source>
</evidence>
<organism evidence="2 3">
    <name type="scientific">Clostridium tetanomorphum</name>
    <dbReference type="NCBI Taxonomy" id="1553"/>
    <lineage>
        <taxon>Bacteria</taxon>
        <taxon>Bacillati</taxon>
        <taxon>Bacillota</taxon>
        <taxon>Clostridia</taxon>
        <taxon>Eubacteriales</taxon>
        <taxon>Clostridiaceae</taxon>
        <taxon>Clostridium</taxon>
    </lineage>
</organism>
<comment type="caution">
    <text evidence="2">The sequence shown here is derived from an EMBL/GenBank/DDBJ whole genome shotgun (WGS) entry which is preliminary data.</text>
</comment>
<accession>A0A923ECF4</accession>
<evidence type="ECO:0000256" key="1">
    <source>
        <dbReference type="SAM" id="Phobius"/>
    </source>
</evidence>
<reference evidence="2 3" key="1">
    <citation type="submission" date="2020-04" db="EMBL/GenBank/DDBJ databases">
        <title>Genomic insights into acetone-butanol-ethanol (ABE) fermentation by sequencing solventogenic clostridia strains.</title>
        <authorList>
            <person name="Brown S."/>
        </authorList>
    </citation>
    <scope>NUCLEOTIDE SEQUENCE [LARGE SCALE GENOMIC DNA]</scope>
    <source>
        <strain evidence="2 3">DJ011</strain>
    </source>
</reference>
<dbReference type="EMBL" id="JAAZWO010000024">
    <property type="protein sequence ID" value="MBC2399246.1"/>
    <property type="molecule type" value="Genomic_DNA"/>
</dbReference>
<keyword evidence="1" id="KW-0812">Transmembrane</keyword>
<gene>
    <name evidence="2" type="ORF">HGG79_15910</name>
</gene>
<dbReference type="Proteomes" id="UP000563151">
    <property type="component" value="Unassembled WGS sequence"/>
</dbReference>
<feature type="transmembrane region" description="Helical" evidence="1">
    <location>
        <begin position="104"/>
        <end position="122"/>
    </location>
</feature>
<evidence type="ECO:0000313" key="2">
    <source>
        <dbReference type="EMBL" id="MBC2399246.1"/>
    </source>
</evidence>